<proteinExistence type="predicted"/>
<dbReference type="SUPFAM" id="SSF52047">
    <property type="entry name" value="RNI-like"/>
    <property type="match status" value="1"/>
</dbReference>
<dbReference type="AlphaFoldDB" id="A0A4P9WMM0"/>
<evidence type="ECO:0008006" key="3">
    <source>
        <dbReference type="Google" id="ProtNLM"/>
    </source>
</evidence>
<dbReference type="EMBL" id="KZ994305">
    <property type="protein sequence ID" value="RKO93273.1"/>
    <property type="molecule type" value="Genomic_DNA"/>
</dbReference>
<reference evidence="2" key="1">
    <citation type="journal article" date="2018" name="Nat. Microbiol.">
        <title>Leveraging single-cell genomics to expand the fungal tree of life.</title>
        <authorList>
            <person name="Ahrendt S.R."/>
            <person name="Quandt C.A."/>
            <person name="Ciobanu D."/>
            <person name="Clum A."/>
            <person name="Salamov A."/>
            <person name="Andreopoulos B."/>
            <person name="Cheng J.F."/>
            <person name="Woyke T."/>
            <person name="Pelin A."/>
            <person name="Henrissat B."/>
            <person name="Reynolds N.K."/>
            <person name="Benny G.L."/>
            <person name="Smith M.E."/>
            <person name="James T.Y."/>
            <person name="Grigoriev I.V."/>
        </authorList>
    </citation>
    <scope>NUCLEOTIDE SEQUENCE [LARGE SCALE GENOMIC DNA]</scope>
</reference>
<dbReference type="InterPro" id="IPR032675">
    <property type="entry name" value="LRR_dom_sf"/>
</dbReference>
<gene>
    <name evidence="1" type="ORF">BDK51DRAFT_42480</name>
</gene>
<dbReference type="Proteomes" id="UP000269721">
    <property type="component" value="Unassembled WGS sequence"/>
</dbReference>
<dbReference type="Gene3D" id="3.80.10.10">
    <property type="entry name" value="Ribonuclease Inhibitor"/>
    <property type="match status" value="1"/>
</dbReference>
<accession>A0A4P9WMM0</accession>
<name>A0A4P9WMM0_9FUNG</name>
<evidence type="ECO:0000313" key="2">
    <source>
        <dbReference type="Proteomes" id="UP000269721"/>
    </source>
</evidence>
<sequence length="416" mass="46021">MPAATHSLLGAAERSCATCLHEIDVASLPRARETLALCRGILRVARGGASRPPSLQDIDAAVMACRQRRVSLPADETNKLRVVGRTWATALTDVLWYLFRWLRALGRELRGEDVYARAAFHSCTRVCKTWRLIATEELWRIVDVIPARNLMGHFDATVSRGTRSCLMGRAPRGSYVRAIRCGYDASEDPAFLILLPIAWNLLPDLHDGPDYWKADPAGKAILQSARRLRSLDLATGGDEHVSTNSPNLSVLCSTPGMRSAHIAAIAAGSHHLLSLNLSYGHITDDAVQTLLRYCPSIVELCLFDTEITVATIQERDVYLFDTEDTEISLGELLFARACDDVPGHGPKSPSLSYLRRERRLAQRLQALRNLCIDNSVEWEKLGTSLSSLVELHGTDDFDHLLAVDMCWDELTGTTPP</sequence>
<evidence type="ECO:0000313" key="1">
    <source>
        <dbReference type="EMBL" id="RKO93273.1"/>
    </source>
</evidence>
<keyword evidence="2" id="KW-1185">Reference proteome</keyword>
<protein>
    <recommendedName>
        <fullName evidence="3">F-box domain-containing protein</fullName>
    </recommendedName>
</protein>
<organism evidence="1 2">
    <name type="scientific">Blyttiomyces helicus</name>
    <dbReference type="NCBI Taxonomy" id="388810"/>
    <lineage>
        <taxon>Eukaryota</taxon>
        <taxon>Fungi</taxon>
        <taxon>Fungi incertae sedis</taxon>
        <taxon>Chytridiomycota</taxon>
        <taxon>Chytridiomycota incertae sedis</taxon>
        <taxon>Chytridiomycetes</taxon>
        <taxon>Chytridiomycetes incertae sedis</taxon>
        <taxon>Blyttiomyces</taxon>
    </lineage>
</organism>